<accession>A0A224Y338</accession>
<sequence length="93" mass="10929">MAFQILEIWFLPWSRPARLSSAHFLTTLWAFIFARCTHCTICTVVRLLLNTACRRGTEDVTNMRDRAFSHRLFRFTFSSYNFQSSNLVISSML</sequence>
<dbReference type="EMBL" id="GFTR01001353">
    <property type="protein sequence ID" value="JAW15073.1"/>
    <property type="molecule type" value="Transcribed_RNA"/>
</dbReference>
<dbReference type="AlphaFoldDB" id="A0A224Y338"/>
<evidence type="ECO:0000313" key="1">
    <source>
        <dbReference type="EMBL" id="JAW15073.1"/>
    </source>
</evidence>
<proteinExistence type="predicted"/>
<protein>
    <submittedName>
        <fullName evidence="1">Putative secreted protein</fullName>
    </submittedName>
</protein>
<name>A0A224Y338_9HEMI</name>
<reference evidence="1" key="1">
    <citation type="journal article" date="2018" name="PLoS Negl. Trop. Dis.">
        <title>An insight into the salivary gland and fat body transcriptome of Panstrongylus lignarius (Hemiptera: Heteroptera), the main vector of Chagas disease in Peru.</title>
        <authorList>
            <person name="Nevoa J.C."/>
            <person name="Mendes M.T."/>
            <person name="da Silva M.V."/>
            <person name="Soares S.C."/>
            <person name="Oliveira C.J.F."/>
            <person name="Ribeiro J.M.C."/>
        </authorList>
    </citation>
    <scope>NUCLEOTIDE SEQUENCE</scope>
</reference>
<organism evidence="1">
    <name type="scientific">Panstrongylus lignarius</name>
    <dbReference type="NCBI Taxonomy" id="156445"/>
    <lineage>
        <taxon>Eukaryota</taxon>
        <taxon>Metazoa</taxon>
        <taxon>Ecdysozoa</taxon>
        <taxon>Arthropoda</taxon>
        <taxon>Hexapoda</taxon>
        <taxon>Insecta</taxon>
        <taxon>Pterygota</taxon>
        <taxon>Neoptera</taxon>
        <taxon>Paraneoptera</taxon>
        <taxon>Hemiptera</taxon>
        <taxon>Heteroptera</taxon>
        <taxon>Panheteroptera</taxon>
        <taxon>Cimicomorpha</taxon>
        <taxon>Reduviidae</taxon>
        <taxon>Triatominae</taxon>
        <taxon>Panstrongylus</taxon>
    </lineage>
</organism>